<keyword evidence="4" id="KW-1185">Reference proteome</keyword>
<keyword evidence="1" id="KW-0547">Nucleotide-binding</keyword>
<dbReference type="AlphaFoldDB" id="A0A0W1ANY7"/>
<dbReference type="SMART" id="SM00175">
    <property type="entry name" value="RAB"/>
    <property type="match status" value="1"/>
</dbReference>
<dbReference type="RefSeq" id="WP_058479055.1">
    <property type="nucleotide sequence ID" value="NZ_CAAAIQ010000030.1"/>
</dbReference>
<gene>
    <name evidence="3" type="ORF">Lwal_0181</name>
</gene>
<dbReference type="InterPro" id="IPR001806">
    <property type="entry name" value="Small_GTPase"/>
</dbReference>
<dbReference type="InterPro" id="IPR027417">
    <property type="entry name" value="P-loop_NTPase"/>
</dbReference>
<dbReference type="CDD" id="cd00154">
    <property type="entry name" value="Rab"/>
    <property type="match status" value="1"/>
</dbReference>
<dbReference type="PATRIC" id="fig|66969.6.peg.203"/>
<sequence length="192" mass="21790">MSRSFFDQQPKLDFTLILSIRGKPGSGKTSLLKSFVDGTFEDKLEFAPDFQYKTIDCLGKKVKLQIFDTDAEKTLRSNYERSTYGYIVVVDLTEPSSLDTALNRINEIKRYNENASIILACTKADLTDKVKFTHEDVVEFLQSKNINTPVIITTSSKENSKVDDVFMQLTEDILIKKGLVEVKERTNTNSPL</sequence>
<evidence type="ECO:0000313" key="3">
    <source>
        <dbReference type="EMBL" id="KTD82962.1"/>
    </source>
</evidence>
<reference evidence="3 4" key="1">
    <citation type="submission" date="2015-11" db="EMBL/GenBank/DDBJ databases">
        <title>Genomic analysis of 38 Legionella species identifies large and diverse effector repertoires.</title>
        <authorList>
            <person name="Burstein D."/>
            <person name="Amaro F."/>
            <person name="Zusman T."/>
            <person name="Lifshitz Z."/>
            <person name="Cohen O."/>
            <person name="Gilbert J.A."/>
            <person name="Pupko T."/>
            <person name="Shuman H.A."/>
            <person name="Segal G."/>
        </authorList>
    </citation>
    <scope>NUCLEOTIDE SEQUENCE [LARGE SCALE GENOMIC DNA]</scope>
    <source>
        <strain evidence="3 4">ATCC 51914</strain>
    </source>
</reference>
<dbReference type="STRING" id="66969.Lwal_0181"/>
<dbReference type="GO" id="GO:0005525">
    <property type="term" value="F:GTP binding"/>
    <property type="evidence" value="ECO:0007669"/>
    <property type="project" value="UniProtKB-KW"/>
</dbReference>
<protein>
    <submittedName>
        <fullName evidence="3">Ras family protein</fullName>
    </submittedName>
</protein>
<dbReference type="SMART" id="SM00174">
    <property type="entry name" value="RHO"/>
    <property type="match status" value="1"/>
</dbReference>
<dbReference type="InterPro" id="IPR005225">
    <property type="entry name" value="Small_GTP-bd"/>
</dbReference>
<dbReference type="NCBIfam" id="TIGR00231">
    <property type="entry name" value="small_GTP"/>
    <property type="match status" value="1"/>
</dbReference>
<dbReference type="PROSITE" id="PS51419">
    <property type="entry name" value="RAB"/>
    <property type="match status" value="1"/>
</dbReference>
<evidence type="ECO:0000256" key="2">
    <source>
        <dbReference type="ARBA" id="ARBA00023134"/>
    </source>
</evidence>
<dbReference type="SMART" id="SM00173">
    <property type="entry name" value="RAS"/>
    <property type="match status" value="1"/>
</dbReference>
<name>A0A0W1ANY7_9GAMM</name>
<dbReference type="FunFam" id="3.40.50.300:FF:001447">
    <property type="entry name" value="Ras-related protein Rab-1B"/>
    <property type="match status" value="1"/>
</dbReference>
<evidence type="ECO:0000313" key="4">
    <source>
        <dbReference type="Proteomes" id="UP000054729"/>
    </source>
</evidence>
<dbReference type="Pfam" id="PF00071">
    <property type="entry name" value="Ras"/>
    <property type="match status" value="1"/>
</dbReference>
<dbReference type="PANTHER" id="PTHR47977">
    <property type="entry name" value="RAS-RELATED PROTEIN RAB"/>
    <property type="match status" value="1"/>
</dbReference>
<dbReference type="GO" id="GO:0003924">
    <property type="term" value="F:GTPase activity"/>
    <property type="evidence" value="ECO:0007669"/>
    <property type="project" value="InterPro"/>
</dbReference>
<dbReference type="Gene3D" id="3.40.50.300">
    <property type="entry name" value="P-loop containing nucleotide triphosphate hydrolases"/>
    <property type="match status" value="1"/>
</dbReference>
<keyword evidence="2" id="KW-0342">GTP-binding</keyword>
<dbReference type="InterPro" id="IPR050227">
    <property type="entry name" value="Rab"/>
</dbReference>
<dbReference type="SUPFAM" id="SSF52540">
    <property type="entry name" value="P-loop containing nucleoside triphosphate hydrolases"/>
    <property type="match status" value="1"/>
</dbReference>
<dbReference type="PRINTS" id="PR00449">
    <property type="entry name" value="RASTRNSFRMNG"/>
</dbReference>
<accession>A0A0W1ANY7</accession>
<dbReference type="Proteomes" id="UP000054729">
    <property type="component" value="Unassembled WGS sequence"/>
</dbReference>
<proteinExistence type="predicted"/>
<dbReference type="EMBL" id="LNZB01000005">
    <property type="protein sequence ID" value="KTD82962.1"/>
    <property type="molecule type" value="Genomic_DNA"/>
</dbReference>
<comment type="caution">
    <text evidence="3">The sequence shown here is derived from an EMBL/GenBank/DDBJ whole genome shotgun (WGS) entry which is preliminary data.</text>
</comment>
<organism evidence="3 4">
    <name type="scientific">Legionella waltersii</name>
    <dbReference type="NCBI Taxonomy" id="66969"/>
    <lineage>
        <taxon>Bacteria</taxon>
        <taxon>Pseudomonadati</taxon>
        <taxon>Pseudomonadota</taxon>
        <taxon>Gammaproteobacteria</taxon>
        <taxon>Legionellales</taxon>
        <taxon>Legionellaceae</taxon>
        <taxon>Legionella</taxon>
    </lineage>
</organism>
<evidence type="ECO:0000256" key="1">
    <source>
        <dbReference type="ARBA" id="ARBA00022741"/>
    </source>
</evidence>